<dbReference type="AlphaFoldDB" id="A0A399EXK4"/>
<dbReference type="PANTHER" id="PTHR33677:SF5">
    <property type="entry name" value="TRANSCRIPTIONAL REPRESSOR FRMR"/>
    <property type="match status" value="1"/>
</dbReference>
<accession>A0A399EXK4</accession>
<dbReference type="Proteomes" id="UP000265715">
    <property type="component" value="Unassembled WGS sequence"/>
</dbReference>
<dbReference type="RefSeq" id="WP_119314196.1">
    <property type="nucleotide sequence ID" value="NZ_QXDL01000028.1"/>
</dbReference>
<dbReference type="OrthoDB" id="9811244at2"/>
<gene>
    <name evidence="1" type="primary">ricR</name>
    <name evidence="1" type="ORF">Mterra_01016</name>
</gene>
<comment type="caution">
    <text evidence="1">The sequence shown here is derived from an EMBL/GenBank/DDBJ whole genome shotgun (WGS) entry which is preliminary data.</text>
</comment>
<name>A0A399EXK4_9DEIN</name>
<protein>
    <submittedName>
        <fullName evidence="1">Copper-sensing transcriptional repressor RicR</fullName>
    </submittedName>
</protein>
<dbReference type="Pfam" id="PF02583">
    <property type="entry name" value="Trns_repr_metal"/>
    <property type="match status" value="1"/>
</dbReference>
<dbReference type="GO" id="GO:0003677">
    <property type="term" value="F:DNA binding"/>
    <property type="evidence" value="ECO:0007669"/>
    <property type="project" value="InterPro"/>
</dbReference>
<organism evidence="1 2">
    <name type="scientific">Calidithermus terrae</name>
    <dbReference type="NCBI Taxonomy" id="1408545"/>
    <lineage>
        <taxon>Bacteria</taxon>
        <taxon>Thermotogati</taxon>
        <taxon>Deinococcota</taxon>
        <taxon>Deinococci</taxon>
        <taxon>Thermales</taxon>
        <taxon>Thermaceae</taxon>
        <taxon>Calidithermus</taxon>
    </lineage>
</organism>
<dbReference type="GO" id="GO:0046872">
    <property type="term" value="F:metal ion binding"/>
    <property type="evidence" value="ECO:0007669"/>
    <property type="project" value="InterPro"/>
</dbReference>
<dbReference type="GO" id="GO:0045892">
    <property type="term" value="P:negative regulation of DNA-templated transcription"/>
    <property type="evidence" value="ECO:0007669"/>
    <property type="project" value="UniProtKB-ARBA"/>
</dbReference>
<keyword evidence="2" id="KW-1185">Reference proteome</keyword>
<sequence>MSETPSPLEPERQKLLHRLRRLEGQVRGLQRMIEEGRPCHEVLTLLSGIRGALEGVGEIVLEEYLRECQSRMSRGELDAKAVVEAVRLLR</sequence>
<dbReference type="InterPro" id="IPR038390">
    <property type="entry name" value="Metal_Tscrpt_repr_sf"/>
</dbReference>
<reference evidence="1 2" key="1">
    <citation type="submission" date="2018-08" db="EMBL/GenBank/DDBJ databases">
        <title>Meiothermus terrae DSM 26712 genome sequencing project.</title>
        <authorList>
            <person name="Da Costa M.S."/>
            <person name="Albuquerque L."/>
            <person name="Raposo P."/>
            <person name="Froufe H.J.C."/>
            <person name="Barroso C.S."/>
            <person name="Egas C."/>
        </authorList>
    </citation>
    <scope>NUCLEOTIDE SEQUENCE [LARGE SCALE GENOMIC DNA]</scope>
    <source>
        <strain evidence="1 2">DSM 26712</strain>
    </source>
</reference>
<dbReference type="PANTHER" id="PTHR33677">
    <property type="entry name" value="TRANSCRIPTIONAL REPRESSOR FRMR-RELATED"/>
    <property type="match status" value="1"/>
</dbReference>
<dbReference type="Gene3D" id="1.20.58.1000">
    <property type="entry name" value="Metal-sensitive repressor, helix protomer"/>
    <property type="match status" value="1"/>
</dbReference>
<evidence type="ECO:0000313" key="1">
    <source>
        <dbReference type="EMBL" id="RIH88166.1"/>
    </source>
</evidence>
<evidence type="ECO:0000313" key="2">
    <source>
        <dbReference type="Proteomes" id="UP000265715"/>
    </source>
</evidence>
<dbReference type="CDD" id="cd10148">
    <property type="entry name" value="CsoR-like_DUF156"/>
    <property type="match status" value="1"/>
</dbReference>
<dbReference type="EMBL" id="QXDL01000028">
    <property type="protein sequence ID" value="RIH88166.1"/>
    <property type="molecule type" value="Genomic_DNA"/>
</dbReference>
<proteinExistence type="predicted"/>
<dbReference type="InterPro" id="IPR003735">
    <property type="entry name" value="Metal_Tscrpt_repr"/>
</dbReference>